<feature type="transmembrane region" description="Helical" evidence="1">
    <location>
        <begin position="21"/>
        <end position="46"/>
    </location>
</feature>
<organism evidence="2 3">
    <name type="scientific">Bacteroides pyogenes</name>
    <dbReference type="NCBI Taxonomy" id="310300"/>
    <lineage>
        <taxon>Bacteria</taxon>
        <taxon>Pseudomonadati</taxon>
        <taxon>Bacteroidota</taxon>
        <taxon>Bacteroidia</taxon>
        <taxon>Bacteroidales</taxon>
        <taxon>Bacteroidaceae</taxon>
        <taxon>Bacteroides</taxon>
    </lineage>
</organism>
<dbReference type="Proteomes" id="UP000324383">
    <property type="component" value="Unassembled WGS sequence"/>
</dbReference>
<keyword evidence="1" id="KW-0812">Transmembrane</keyword>
<evidence type="ECO:0000313" key="2">
    <source>
        <dbReference type="EMBL" id="TYK32829.1"/>
    </source>
</evidence>
<proteinExistence type="predicted"/>
<name>A0A5D3EAF4_9BACE</name>
<accession>A0A5D3EAF4</accession>
<comment type="caution">
    <text evidence="2">The sequence shown here is derived from an EMBL/GenBank/DDBJ whole genome shotgun (WGS) entry which is preliminary data.</text>
</comment>
<protein>
    <submittedName>
        <fullName evidence="2">Uncharacterized protein</fullName>
    </submittedName>
</protein>
<reference evidence="2 3" key="1">
    <citation type="submission" date="2019-07" db="EMBL/GenBank/DDBJ databases">
        <title>Draft Genome Sequences of Bacteroides pyogenes Strains Isolated from the Uterus Holstein Dairy Cows with Metritis.</title>
        <authorList>
            <person name="Cunha F."/>
            <person name="Galvao K.N."/>
            <person name="Jeon S.J."/>
            <person name="Jeong K.C."/>
        </authorList>
    </citation>
    <scope>NUCLEOTIDE SEQUENCE [LARGE SCALE GENOMIC DNA]</scope>
    <source>
        <strain evidence="2 3">KG-31</strain>
    </source>
</reference>
<evidence type="ECO:0000256" key="1">
    <source>
        <dbReference type="SAM" id="Phobius"/>
    </source>
</evidence>
<keyword evidence="3" id="KW-1185">Reference proteome</keyword>
<dbReference type="RefSeq" id="WP_148730661.1">
    <property type="nucleotide sequence ID" value="NZ_VKLW01000023.1"/>
</dbReference>
<feature type="transmembrane region" description="Helical" evidence="1">
    <location>
        <begin position="52"/>
        <end position="71"/>
    </location>
</feature>
<keyword evidence="1" id="KW-0472">Membrane</keyword>
<keyword evidence="1" id="KW-1133">Transmembrane helix</keyword>
<dbReference type="EMBL" id="VKLW01000023">
    <property type="protein sequence ID" value="TYK32829.1"/>
    <property type="molecule type" value="Genomic_DNA"/>
</dbReference>
<gene>
    <name evidence="2" type="ORF">FNJ60_10490</name>
</gene>
<sequence length="72" mass="8017">MGEATEGLQTIKNYAMGMNTTSYAIVAYFSAAILGISLIYVVWALASHQQGSYKYLISWFIGLIFTLIFLLK</sequence>
<dbReference type="AlphaFoldDB" id="A0A5D3EAF4"/>
<evidence type="ECO:0000313" key="3">
    <source>
        <dbReference type="Proteomes" id="UP000324383"/>
    </source>
</evidence>